<comment type="similarity">
    <text evidence="1">Belongs to the histidine acid phosphatase family.</text>
</comment>
<dbReference type="PROSITE" id="PS00616">
    <property type="entry name" value="HIS_ACID_PHOSPHAT_1"/>
    <property type="match status" value="1"/>
</dbReference>
<protein>
    <submittedName>
        <fullName evidence="3">Histidine phosphatase domain-containing protein</fullName>
    </submittedName>
</protein>
<evidence type="ECO:0000256" key="1">
    <source>
        <dbReference type="ARBA" id="ARBA00005375"/>
    </source>
</evidence>
<dbReference type="SUPFAM" id="SSF53254">
    <property type="entry name" value="Phosphoglycerate mutase-like"/>
    <property type="match status" value="1"/>
</dbReference>
<name>A0A3G5AER5_9VIRU</name>
<dbReference type="Gene3D" id="3.40.50.1240">
    <property type="entry name" value="Phosphoglycerate mutase-like"/>
    <property type="match status" value="1"/>
</dbReference>
<dbReference type="EMBL" id="MK072420">
    <property type="protein sequence ID" value="AYV84771.1"/>
    <property type="molecule type" value="Genomic_DNA"/>
</dbReference>
<dbReference type="InterPro" id="IPR050645">
    <property type="entry name" value="Histidine_acid_phosphatase"/>
</dbReference>
<keyword evidence="2" id="KW-0378">Hydrolase</keyword>
<sequence>MELLRVIVVARHGARSPILGLEKLEKWKVGTDVEFVLTGVGGRMCYDFGKRVGEVYGGLCERGSSVVLSTDTSRTIDSAKYFAKGLWGEGFEMEPIIDKRIFGDVRLTEDEVRIYKEHRGSIVLGEAGGDLDQMIWECFGFRVQNVWEYFDVYSTLQCYLREGMSLPVEWKDEYMLRLERLSCCYYNRLYENERLQAMFTDDLVQYIEEFIEKEGVTLVYMSTHDSVVFPLALRLKGTDVKIADFCSSVKFEVWDHCVRVYYDDVFLMERERVVGEKFILG</sequence>
<dbReference type="CDD" id="cd07061">
    <property type="entry name" value="HP_HAP_like"/>
    <property type="match status" value="1"/>
</dbReference>
<evidence type="ECO:0000256" key="2">
    <source>
        <dbReference type="ARBA" id="ARBA00022801"/>
    </source>
</evidence>
<dbReference type="InterPro" id="IPR029033">
    <property type="entry name" value="His_PPase_superfam"/>
</dbReference>
<dbReference type="PANTHER" id="PTHR11567">
    <property type="entry name" value="ACID PHOSPHATASE-RELATED"/>
    <property type="match status" value="1"/>
</dbReference>
<proteinExistence type="inferred from homology"/>
<reference evidence="3" key="1">
    <citation type="submission" date="2018-10" db="EMBL/GenBank/DDBJ databases">
        <title>Hidden diversity of soil giant viruses.</title>
        <authorList>
            <person name="Schulz F."/>
            <person name="Alteio L."/>
            <person name="Goudeau D."/>
            <person name="Ryan E.M."/>
            <person name="Malmstrom R.R."/>
            <person name="Blanchard J."/>
            <person name="Woyke T."/>
        </authorList>
    </citation>
    <scope>NUCLEOTIDE SEQUENCE</scope>
    <source>
        <strain evidence="3">HYV1</strain>
    </source>
</reference>
<dbReference type="PANTHER" id="PTHR11567:SF110">
    <property type="entry name" value="2-PHOSPHOXYLOSE PHOSPHATASE 1"/>
    <property type="match status" value="1"/>
</dbReference>
<accession>A0A3G5AER5</accession>
<dbReference type="GO" id="GO:0016791">
    <property type="term" value="F:phosphatase activity"/>
    <property type="evidence" value="ECO:0007669"/>
    <property type="project" value="TreeGrafter"/>
</dbReference>
<evidence type="ECO:0000313" key="3">
    <source>
        <dbReference type="EMBL" id="AYV84771.1"/>
    </source>
</evidence>
<dbReference type="Pfam" id="PF00328">
    <property type="entry name" value="His_Phos_2"/>
    <property type="match status" value="1"/>
</dbReference>
<dbReference type="InterPro" id="IPR000560">
    <property type="entry name" value="His_Pase_clade-2"/>
</dbReference>
<organism evidence="3">
    <name type="scientific">Hyperionvirus sp</name>
    <dbReference type="NCBI Taxonomy" id="2487770"/>
    <lineage>
        <taxon>Viruses</taxon>
        <taxon>Varidnaviria</taxon>
        <taxon>Bamfordvirae</taxon>
        <taxon>Nucleocytoviricota</taxon>
        <taxon>Megaviricetes</taxon>
        <taxon>Imitervirales</taxon>
        <taxon>Mimiviridae</taxon>
        <taxon>Klosneuvirinae</taxon>
    </lineage>
</organism>
<gene>
    <name evidence="3" type="ORF">Hyperionvirus38_9</name>
</gene>
<dbReference type="InterPro" id="IPR033379">
    <property type="entry name" value="Acid_Pase_AS"/>
</dbReference>